<dbReference type="PANTHER" id="PTHR35807">
    <property type="entry name" value="TRANSCRIPTIONAL REGULATOR REDD-RELATED"/>
    <property type="match status" value="1"/>
</dbReference>
<dbReference type="SMART" id="SM01043">
    <property type="entry name" value="BTAD"/>
    <property type="match status" value="1"/>
</dbReference>
<dbReference type="Pfam" id="PF03704">
    <property type="entry name" value="BTAD"/>
    <property type="match status" value="1"/>
</dbReference>
<keyword evidence="3 5" id="KW-0238">DNA-binding</keyword>
<dbReference type="Pfam" id="PF00486">
    <property type="entry name" value="Trans_reg_C"/>
    <property type="match status" value="1"/>
</dbReference>
<dbReference type="EMBL" id="BMXL01000033">
    <property type="protein sequence ID" value="GHD35273.1"/>
    <property type="molecule type" value="Genomic_DNA"/>
</dbReference>
<feature type="DNA-binding region" description="OmpR/PhoB-type" evidence="5">
    <location>
        <begin position="1"/>
        <end position="101"/>
    </location>
</feature>
<dbReference type="GO" id="GO:0003677">
    <property type="term" value="F:DNA binding"/>
    <property type="evidence" value="ECO:0007669"/>
    <property type="project" value="UniProtKB-UniRule"/>
</dbReference>
<dbReference type="Gene3D" id="1.10.10.10">
    <property type="entry name" value="Winged helix-like DNA-binding domain superfamily/Winged helix DNA-binding domain"/>
    <property type="match status" value="1"/>
</dbReference>
<dbReference type="InterPro" id="IPR011990">
    <property type="entry name" value="TPR-like_helical_dom_sf"/>
</dbReference>
<sequence length="620" mass="68610">MERKVWFQVLGPFRFIVDGADRTPTQPRLRIVLTLLVLRRDEVVSTDQLIDELWDDEPPMTARTALQVYISNLRKLFKHVLGPERGEALLVSHGNGYRLTARPGEVDAEVFDEHVSEGCRTAAEGDQQGARRHFERGLGLWEGECLEGAPSSALRRSHAVQLQEKREQVLEERIRLDLAQGLHTQVIPELQALTVQYPTREGLAQLLMISLHQAGRRADALEVYHRTRTSLVELLGVDPSTALTEFYTELLDADCPPQPALPVATDTGPATAPPPGRGEVPGPAQLPRKGAELRGRCAEVTHMVERLRASLGVRAEVCLLTGEPGVGKTEVALHVAHEVRDLFPDGQLHVDAMEGRGRSDGPRALARKVLRSLGAGHVDDEGDLDRLAGAVRSALSERRVLLVIENVENEEQIRPLLPGYEGCAAIITGRSSLLGIAGSTRLRLRPLRPSAGVEYFTELWTGEPAREKAVRELVDYCDGLPLALRICALRGRERFTRVEDVLQELRSSTSPLSRLRAGDLDVRECLEWTLERCDIEQRLLLTQIAELDQDTFRFDDLLRAVPDGVNRVEAASALASLVEISALDRAEVDGGDGYRMRNLVRQYLLDGDRTGRDAESVAGT</sequence>
<organism evidence="8 9">
    <name type="scientific">Nocardiopsis kunsanensis</name>
    <dbReference type="NCBI Taxonomy" id="141693"/>
    <lineage>
        <taxon>Bacteria</taxon>
        <taxon>Bacillati</taxon>
        <taxon>Actinomycetota</taxon>
        <taxon>Actinomycetes</taxon>
        <taxon>Streptosporangiales</taxon>
        <taxon>Nocardiopsidaceae</taxon>
        <taxon>Nocardiopsis</taxon>
    </lineage>
</organism>
<reference evidence="8 9" key="1">
    <citation type="journal article" date="2014" name="Int. J. Syst. Evol. Microbiol.">
        <title>Complete genome sequence of Corynebacterium casei LMG S-19264T (=DSM 44701T), isolated from a smear-ripened cheese.</title>
        <authorList>
            <consortium name="US DOE Joint Genome Institute (JGI-PGF)"/>
            <person name="Walter F."/>
            <person name="Albersmeier A."/>
            <person name="Kalinowski J."/>
            <person name="Ruckert C."/>
        </authorList>
    </citation>
    <scope>NUCLEOTIDE SEQUENCE [LARGE SCALE GENOMIC DNA]</scope>
    <source>
        <strain evidence="8 9">KCTC 19473</strain>
    </source>
</reference>
<gene>
    <name evidence="8" type="ORF">GCM10007147_41600</name>
</gene>
<dbReference type="SUPFAM" id="SSF52540">
    <property type="entry name" value="P-loop containing nucleoside triphosphate hydrolases"/>
    <property type="match status" value="1"/>
</dbReference>
<dbReference type="InterPro" id="IPR016032">
    <property type="entry name" value="Sig_transdc_resp-reg_C-effctor"/>
</dbReference>
<dbReference type="InterPro" id="IPR001867">
    <property type="entry name" value="OmpR/PhoB-type_DNA-bd"/>
</dbReference>
<dbReference type="GO" id="GO:0000160">
    <property type="term" value="P:phosphorelay signal transduction system"/>
    <property type="evidence" value="ECO:0007669"/>
    <property type="project" value="InterPro"/>
</dbReference>
<dbReference type="InterPro" id="IPR051677">
    <property type="entry name" value="AfsR-DnrI-RedD_regulator"/>
</dbReference>
<dbReference type="GO" id="GO:0043531">
    <property type="term" value="F:ADP binding"/>
    <property type="evidence" value="ECO:0007669"/>
    <property type="project" value="InterPro"/>
</dbReference>
<keyword evidence="9" id="KW-1185">Reference proteome</keyword>
<dbReference type="PANTHER" id="PTHR35807:SF1">
    <property type="entry name" value="TRANSCRIPTIONAL REGULATOR REDD"/>
    <property type="match status" value="1"/>
</dbReference>
<evidence type="ECO:0000313" key="8">
    <source>
        <dbReference type="EMBL" id="GHD35273.1"/>
    </source>
</evidence>
<feature type="domain" description="OmpR/PhoB-type" evidence="7">
    <location>
        <begin position="1"/>
        <end position="101"/>
    </location>
</feature>
<comment type="caution">
    <text evidence="8">The sequence shown here is derived from an EMBL/GenBank/DDBJ whole genome shotgun (WGS) entry which is preliminary data.</text>
</comment>
<keyword evidence="4" id="KW-0804">Transcription</keyword>
<evidence type="ECO:0000313" key="9">
    <source>
        <dbReference type="Proteomes" id="UP000654947"/>
    </source>
</evidence>
<evidence type="ECO:0000256" key="1">
    <source>
        <dbReference type="ARBA" id="ARBA00005820"/>
    </source>
</evidence>
<dbReference type="PRINTS" id="PR00364">
    <property type="entry name" value="DISEASERSIST"/>
</dbReference>
<dbReference type="Gene3D" id="3.40.50.300">
    <property type="entry name" value="P-loop containing nucleotide triphosphate hydrolases"/>
    <property type="match status" value="1"/>
</dbReference>
<dbReference type="SMART" id="SM00862">
    <property type="entry name" value="Trans_reg_C"/>
    <property type="match status" value="1"/>
</dbReference>
<dbReference type="InterPro" id="IPR049945">
    <property type="entry name" value="AAA_22"/>
</dbReference>
<dbReference type="Gene3D" id="1.25.40.10">
    <property type="entry name" value="Tetratricopeptide repeat domain"/>
    <property type="match status" value="1"/>
</dbReference>
<dbReference type="PROSITE" id="PS51755">
    <property type="entry name" value="OMPR_PHOB"/>
    <property type="match status" value="1"/>
</dbReference>
<evidence type="ECO:0000256" key="5">
    <source>
        <dbReference type="PROSITE-ProRule" id="PRU01091"/>
    </source>
</evidence>
<evidence type="ECO:0000256" key="4">
    <source>
        <dbReference type="ARBA" id="ARBA00023163"/>
    </source>
</evidence>
<dbReference type="SUPFAM" id="SSF48452">
    <property type="entry name" value="TPR-like"/>
    <property type="match status" value="1"/>
</dbReference>
<proteinExistence type="inferred from homology"/>
<evidence type="ECO:0000256" key="2">
    <source>
        <dbReference type="ARBA" id="ARBA00023015"/>
    </source>
</evidence>
<keyword evidence="2" id="KW-0805">Transcription regulation</keyword>
<evidence type="ECO:0000256" key="6">
    <source>
        <dbReference type="SAM" id="MobiDB-lite"/>
    </source>
</evidence>
<dbReference type="SUPFAM" id="SSF46894">
    <property type="entry name" value="C-terminal effector domain of the bipartite response regulators"/>
    <property type="match status" value="1"/>
</dbReference>
<dbReference type="Pfam" id="PF13401">
    <property type="entry name" value="AAA_22"/>
    <property type="match status" value="1"/>
</dbReference>
<dbReference type="InterPro" id="IPR036388">
    <property type="entry name" value="WH-like_DNA-bd_sf"/>
</dbReference>
<dbReference type="InterPro" id="IPR005158">
    <property type="entry name" value="BTAD"/>
</dbReference>
<dbReference type="Proteomes" id="UP000654947">
    <property type="component" value="Unassembled WGS sequence"/>
</dbReference>
<comment type="similarity">
    <text evidence="1">Belongs to the AfsR/DnrI/RedD regulatory family.</text>
</comment>
<name>A0A919CKX1_9ACTN</name>
<dbReference type="GO" id="GO:0006355">
    <property type="term" value="P:regulation of DNA-templated transcription"/>
    <property type="evidence" value="ECO:0007669"/>
    <property type="project" value="InterPro"/>
</dbReference>
<dbReference type="AlphaFoldDB" id="A0A919CKX1"/>
<dbReference type="CDD" id="cd15831">
    <property type="entry name" value="BTAD"/>
    <property type="match status" value="1"/>
</dbReference>
<protein>
    <recommendedName>
        <fullName evidence="7">OmpR/PhoB-type domain-containing protein</fullName>
    </recommendedName>
</protein>
<dbReference type="InterPro" id="IPR027417">
    <property type="entry name" value="P-loop_NTPase"/>
</dbReference>
<evidence type="ECO:0000256" key="3">
    <source>
        <dbReference type="ARBA" id="ARBA00023125"/>
    </source>
</evidence>
<accession>A0A919CKX1</accession>
<dbReference type="RefSeq" id="WP_193518544.1">
    <property type="nucleotide sequence ID" value="NZ_BMXL01000033.1"/>
</dbReference>
<evidence type="ECO:0000259" key="7">
    <source>
        <dbReference type="PROSITE" id="PS51755"/>
    </source>
</evidence>
<feature type="region of interest" description="Disordered" evidence="6">
    <location>
        <begin position="257"/>
        <end position="288"/>
    </location>
</feature>